<dbReference type="AlphaFoldDB" id="A0A382D112"/>
<name>A0A382D112_9ZZZZ</name>
<organism evidence="2">
    <name type="scientific">marine metagenome</name>
    <dbReference type="NCBI Taxonomy" id="408172"/>
    <lineage>
        <taxon>unclassified sequences</taxon>
        <taxon>metagenomes</taxon>
        <taxon>ecological metagenomes</taxon>
    </lineage>
</organism>
<dbReference type="PANTHER" id="PTHR44103">
    <property type="entry name" value="PROPROTEIN CONVERTASE P"/>
    <property type="match status" value="1"/>
</dbReference>
<dbReference type="InterPro" id="IPR013517">
    <property type="entry name" value="FG-GAP"/>
</dbReference>
<dbReference type="Pfam" id="PF13517">
    <property type="entry name" value="FG-GAP_3"/>
    <property type="match status" value="1"/>
</dbReference>
<dbReference type="PANTHER" id="PTHR44103:SF1">
    <property type="entry name" value="PROPROTEIN CONVERTASE P"/>
    <property type="match status" value="1"/>
</dbReference>
<reference evidence="2" key="1">
    <citation type="submission" date="2018-05" db="EMBL/GenBank/DDBJ databases">
        <authorList>
            <person name="Lanie J.A."/>
            <person name="Ng W.-L."/>
            <person name="Kazmierczak K.M."/>
            <person name="Andrzejewski T.M."/>
            <person name="Davidsen T.M."/>
            <person name="Wayne K.J."/>
            <person name="Tettelin H."/>
            <person name="Glass J.I."/>
            <person name="Rusch D."/>
            <person name="Podicherti R."/>
            <person name="Tsui H.-C.T."/>
            <person name="Winkler M.E."/>
        </authorList>
    </citation>
    <scope>NUCLEOTIDE SEQUENCE</scope>
</reference>
<accession>A0A382D112</accession>
<sequence>VKSFSGVSDVKAADMDGDSDIDIVASAASGGDKLSVFFNDGSPNDADWTEVVIESDCDKCQEIDIIDMDGDGDKDVLVVSQDDNSVFWYRNDGTPADGGFNK</sequence>
<protein>
    <recommendedName>
        <fullName evidence="3">VCBS repeat-containing protein</fullName>
    </recommendedName>
</protein>
<dbReference type="EMBL" id="UINC01036983">
    <property type="protein sequence ID" value="SVB31779.1"/>
    <property type="molecule type" value="Genomic_DNA"/>
</dbReference>
<dbReference type="SUPFAM" id="SSF69318">
    <property type="entry name" value="Integrin alpha N-terminal domain"/>
    <property type="match status" value="1"/>
</dbReference>
<feature type="non-terminal residue" evidence="2">
    <location>
        <position position="102"/>
    </location>
</feature>
<evidence type="ECO:0000256" key="1">
    <source>
        <dbReference type="ARBA" id="ARBA00022729"/>
    </source>
</evidence>
<evidence type="ECO:0000313" key="2">
    <source>
        <dbReference type="EMBL" id="SVB31779.1"/>
    </source>
</evidence>
<gene>
    <name evidence="2" type="ORF">METZ01_LOCUS184633</name>
</gene>
<keyword evidence="1" id="KW-0732">Signal</keyword>
<evidence type="ECO:0008006" key="3">
    <source>
        <dbReference type="Google" id="ProtNLM"/>
    </source>
</evidence>
<proteinExistence type="predicted"/>
<feature type="non-terminal residue" evidence="2">
    <location>
        <position position="1"/>
    </location>
</feature>
<dbReference type="InterPro" id="IPR028994">
    <property type="entry name" value="Integrin_alpha_N"/>
</dbReference>